<proteinExistence type="predicted"/>
<dbReference type="Proteomes" id="UP000245433">
    <property type="component" value="Unassembled WGS sequence"/>
</dbReference>
<dbReference type="AlphaFoldDB" id="A0A2U1DCN2"/>
<sequence>MTSVLNPNDLRSISRRDQRYRRAQAILEHDWARILVEEDHGSDLITAADINFAQKISQYSDQYATLELNSFSKLQHFIIDFQSYLPQLLIQKLKEPFL</sequence>
<dbReference type="EMBL" id="QEKT01000002">
    <property type="protein sequence ID" value="PVY85430.1"/>
    <property type="molecule type" value="Genomic_DNA"/>
</dbReference>
<reference evidence="1 2" key="1">
    <citation type="submission" date="2018-04" db="EMBL/GenBank/DDBJ databases">
        <title>Genomic Encyclopedia of Type Strains, Phase IV (KMG-IV): sequencing the most valuable type-strain genomes for metagenomic binning, comparative biology and taxonomic classification.</title>
        <authorList>
            <person name="Goeker M."/>
        </authorList>
    </citation>
    <scope>NUCLEOTIDE SEQUENCE [LARGE SCALE GENOMIC DNA]</scope>
    <source>
        <strain evidence="1 2">DSM 28795</strain>
    </source>
</reference>
<evidence type="ECO:0000313" key="2">
    <source>
        <dbReference type="Proteomes" id="UP000245433"/>
    </source>
</evidence>
<gene>
    <name evidence="1" type="ORF">C7384_102252</name>
</gene>
<keyword evidence="2" id="KW-1185">Reference proteome</keyword>
<comment type="caution">
    <text evidence="1">The sequence shown here is derived from an EMBL/GenBank/DDBJ whole genome shotgun (WGS) entry which is preliminary data.</text>
</comment>
<name>A0A2U1DCN2_9LACO</name>
<dbReference type="RefSeq" id="WP_089937953.1">
    <property type="nucleotide sequence ID" value="NZ_CAKOEX010000002.1"/>
</dbReference>
<evidence type="ECO:0000313" key="1">
    <source>
        <dbReference type="EMBL" id="PVY85430.1"/>
    </source>
</evidence>
<accession>A0A2U1DCN2</accession>
<protein>
    <submittedName>
        <fullName evidence="1">Uncharacterized protein</fullName>
    </submittedName>
</protein>
<organism evidence="1 2">
    <name type="scientific">Convivina intestini</name>
    <dbReference type="NCBI Taxonomy" id="1505726"/>
    <lineage>
        <taxon>Bacteria</taxon>
        <taxon>Bacillati</taxon>
        <taxon>Bacillota</taxon>
        <taxon>Bacilli</taxon>
        <taxon>Lactobacillales</taxon>
        <taxon>Lactobacillaceae</taxon>
        <taxon>Convivina</taxon>
    </lineage>
</organism>